<evidence type="ECO:0000313" key="12">
    <source>
        <dbReference type="Proteomes" id="UP001167919"/>
    </source>
</evidence>
<dbReference type="InterPro" id="IPR007227">
    <property type="entry name" value="Cell_shape_determining_MreD"/>
</dbReference>
<keyword evidence="5" id="KW-0133">Cell shape</keyword>
<dbReference type="GO" id="GO:0005886">
    <property type="term" value="C:plasma membrane"/>
    <property type="evidence" value="ECO:0007669"/>
    <property type="project" value="UniProtKB-SubCell"/>
</dbReference>
<evidence type="ECO:0000256" key="6">
    <source>
        <dbReference type="ARBA" id="ARBA00022989"/>
    </source>
</evidence>
<evidence type="ECO:0000256" key="2">
    <source>
        <dbReference type="ARBA" id="ARBA00007776"/>
    </source>
</evidence>
<dbReference type="NCBIfam" id="TIGR03426">
    <property type="entry name" value="shape_MreD"/>
    <property type="match status" value="1"/>
</dbReference>
<evidence type="ECO:0000256" key="3">
    <source>
        <dbReference type="ARBA" id="ARBA00022475"/>
    </source>
</evidence>
<dbReference type="GO" id="GO:0008360">
    <property type="term" value="P:regulation of cell shape"/>
    <property type="evidence" value="ECO:0007669"/>
    <property type="project" value="UniProtKB-KW"/>
</dbReference>
<keyword evidence="7 8" id="KW-0472">Membrane</keyword>
<organism evidence="9 12">
    <name type="scientific">Oenococcus sicerae</name>
    <dbReference type="NCBI Taxonomy" id="2203724"/>
    <lineage>
        <taxon>Bacteria</taxon>
        <taxon>Bacillati</taxon>
        <taxon>Bacillota</taxon>
        <taxon>Bacilli</taxon>
        <taxon>Lactobacillales</taxon>
        <taxon>Lactobacillaceae</taxon>
        <taxon>Oenococcus</taxon>
    </lineage>
</organism>
<evidence type="ECO:0000256" key="5">
    <source>
        <dbReference type="ARBA" id="ARBA00022960"/>
    </source>
</evidence>
<evidence type="ECO:0000313" key="10">
    <source>
        <dbReference type="EMBL" id="QAS69221.1"/>
    </source>
</evidence>
<comment type="similarity">
    <text evidence="2">Belongs to the MreD family.</text>
</comment>
<gene>
    <name evidence="9" type="primary">mreD</name>
    <name evidence="10" type="ORF">DLJ48_01120</name>
    <name evidence="9" type="ORF">EVC35_07145</name>
</gene>
<feature type="transmembrane region" description="Helical" evidence="8">
    <location>
        <begin position="42"/>
        <end position="61"/>
    </location>
</feature>
<proteinExistence type="inferred from homology"/>
<feature type="transmembrane region" description="Helical" evidence="8">
    <location>
        <begin position="16"/>
        <end position="36"/>
    </location>
</feature>
<dbReference type="Proteomes" id="UP001167919">
    <property type="component" value="Unassembled WGS sequence"/>
</dbReference>
<dbReference type="RefSeq" id="WP_128685142.1">
    <property type="nucleotide sequence ID" value="NZ_CP029684.2"/>
</dbReference>
<feature type="transmembrane region" description="Helical" evidence="8">
    <location>
        <begin position="146"/>
        <end position="169"/>
    </location>
</feature>
<feature type="transmembrane region" description="Helical" evidence="8">
    <location>
        <begin position="91"/>
        <end position="106"/>
    </location>
</feature>
<comment type="subcellular location">
    <subcellularLocation>
        <location evidence="1">Cell membrane</location>
        <topology evidence="1">Multi-pass membrane protein</topology>
    </subcellularLocation>
</comment>
<accession>A0AAJ1RD41</accession>
<reference evidence="10 11" key="1">
    <citation type="journal article" date="2019" name="Syst. Appl. Microbiol.">
        <title>Oenococcus sicerae sp. nov., isolated from French cider.</title>
        <authorList>
            <person name="Cousin F.J."/>
            <person name="Le Guellec R."/>
            <person name="Chagnot C."/>
            <person name="Goux D."/>
            <person name="Dalmasso M."/>
            <person name="Laplace J.M."/>
            <person name="Cretenet M."/>
        </authorList>
    </citation>
    <scope>NUCLEOTIDE SEQUENCE [LARGE SCALE GENOMIC DNA]</scope>
    <source>
        <strain evidence="10 11">UCMA 15228</strain>
    </source>
</reference>
<evidence type="ECO:0000313" key="11">
    <source>
        <dbReference type="Proteomes" id="UP000286907"/>
    </source>
</evidence>
<feature type="transmembrane region" description="Helical" evidence="8">
    <location>
        <begin position="118"/>
        <end position="140"/>
    </location>
</feature>
<keyword evidence="4 8" id="KW-0812">Transmembrane</keyword>
<evidence type="ECO:0000313" key="9">
    <source>
        <dbReference type="EMBL" id="MDN6900780.1"/>
    </source>
</evidence>
<keyword evidence="6 8" id="KW-1133">Transmembrane helix</keyword>
<sequence length="181" mass="21221">MQNKNRSNNRYLRPAFFYPIILFFLVFFDGSLMSSFSNLLSFSGWYILPNLTLIGLFYTVHFRSDRKFAFWWWTAAIGLIFDLYYTQAIGTYLIAYLVSAYTMFFIDQRIPYRISATLWTLASGFVIFYVLVFIAGSLTGQVDMPFANYIIFTVLPTIVFNSLIELLFYRPVESLTYIINN</sequence>
<evidence type="ECO:0000256" key="4">
    <source>
        <dbReference type="ARBA" id="ARBA00022692"/>
    </source>
</evidence>
<keyword evidence="11" id="KW-1185">Reference proteome</keyword>
<feature type="transmembrane region" description="Helical" evidence="8">
    <location>
        <begin position="68"/>
        <end position="85"/>
    </location>
</feature>
<evidence type="ECO:0000256" key="1">
    <source>
        <dbReference type="ARBA" id="ARBA00004651"/>
    </source>
</evidence>
<dbReference type="AlphaFoldDB" id="A0AAJ1RD41"/>
<dbReference type="EMBL" id="SDWY01000003">
    <property type="protein sequence ID" value="MDN6900780.1"/>
    <property type="molecule type" value="Genomic_DNA"/>
</dbReference>
<protein>
    <submittedName>
        <fullName evidence="9">Rod shape-determining protein MreD</fullName>
    </submittedName>
</protein>
<evidence type="ECO:0000256" key="8">
    <source>
        <dbReference type="SAM" id="Phobius"/>
    </source>
</evidence>
<name>A0AAJ1RD41_9LACO</name>
<dbReference type="Proteomes" id="UP000286907">
    <property type="component" value="Chromosome"/>
</dbReference>
<keyword evidence="3" id="KW-1003">Cell membrane</keyword>
<reference evidence="9" key="2">
    <citation type="submission" date="2019-01" db="EMBL/GenBank/DDBJ databases">
        <title>Oenococcus sicerae UCMA17102.</title>
        <authorList>
            <person name="Cousin F.J."/>
            <person name="Le Guellec R."/>
            <person name="Cretenet M."/>
        </authorList>
    </citation>
    <scope>NUCLEOTIDE SEQUENCE</scope>
    <source>
        <strain evidence="9">UCMA17102</strain>
    </source>
</reference>
<dbReference type="Pfam" id="PF04093">
    <property type="entry name" value="MreD"/>
    <property type="match status" value="1"/>
</dbReference>
<dbReference type="EMBL" id="CP029684">
    <property type="protein sequence ID" value="QAS69221.1"/>
    <property type="molecule type" value="Genomic_DNA"/>
</dbReference>
<evidence type="ECO:0000256" key="7">
    <source>
        <dbReference type="ARBA" id="ARBA00023136"/>
    </source>
</evidence>
<reference evidence="10" key="3">
    <citation type="submission" date="2020-01" db="EMBL/GenBank/DDBJ databases">
        <authorList>
            <person name="Cousin F.J."/>
            <person name="Le Guellec R."/>
            <person name="Cretenet M."/>
        </authorList>
    </citation>
    <scope>NUCLEOTIDE SEQUENCE</scope>
    <source>
        <strain evidence="10">UCMA 15228</strain>
    </source>
</reference>